<dbReference type="Proteomes" id="UP000242715">
    <property type="component" value="Unassembled WGS sequence"/>
</dbReference>
<evidence type="ECO:0000256" key="7">
    <source>
        <dbReference type="ARBA" id="ARBA00025911"/>
    </source>
</evidence>
<evidence type="ECO:0000256" key="4">
    <source>
        <dbReference type="ARBA" id="ARBA00023159"/>
    </source>
</evidence>
<evidence type="ECO:0000256" key="5">
    <source>
        <dbReference type="ARBA" id="ARBA00023163"/>
    </source>
</evidence>
<feature type="compositionally biased region" description="Polar residues" evidence="9">
    <location>
        <begin position="237"/>
        <end position="248"/>
    </location>
</feature>
<evidence type="ECO:0000256" key="9">
    <source>
        <dbReference type="SAM" id="MobiDB-lite"/>
    </source>
</evidence>
<comment type="subcellular location">
    <subcellularLocation>
        <location evidence="1 8">Nucleus</location>
    </subcellularLocation>
</comment>
<proteinExistence type="inferred from homology"/>
<keyword evidence="6 8" id="KW-0539">Nucleus</keyword>
<feature type="region of interest" description="Disordered" evidence="9">
    <location>
        <begin position="219"/>
        <end position="260"/>
    </location>
</feature>
<protein>
    <recommendedName>
        <fullName evidence="8">Nuclear transcription factor Y subunit</fullName>
    </recommendedName>
</protein>
<evidence type="ECO:0000256" key="8">
    <source>
        <dbReference type="RuleBase" id="RU367155"/>
    </source>
</evidence>
<reference evidence="11" key="1">
    <citation type="journal article" date="2017" name="Front. Plant Sci.">
        <title>Climate Clever Clovers: New Paradigm to Reduce the Environmental Footprint of Ruminants by Breeding Low Methanogenic Forages Utilizing Haplotype Variation.</title>
        <authorList>
            <person name="Kaur P."/>
            <person name="Appels R."/>
            <person name="Bayer P.E."/>
            <person name="Keeble-Gagnere G."/>
            <person name="Wang J."/>
            <person name="Hirakawa H."/>
            <person name="Shirasawa K."/>
            <person name="Vercoe P."/>
            <person name="Stefanova K."/>
            <person name="Durmic Z."/>
            <person name="Nichols P."/>
            <person name="Revell C."/>
            <person name="Isobe S.N."/>
            <person name="Edwards D."/>
            <person name="Erskine W."/>
        </authorList>
    </citation>
    <scope>NUCLEOTIDE SEQUENCE [LARGE SCALE GENOMIC DNA]</scope>
    <source>
        <strain evidence="11">cv. Daliak</strain>
    </source>
</reference>
<dbReference type="GO" id="GO:0003677">
    <property type="term" value="F:DNA binding"/>
    <property type="evidence" value="ECO:0007669"/>
    <property type="project" value="UniProtKB-KW"/>
</dbReference>
<dbReference type="PANTHER" id="PTHR12632">
    <property type="entry name" value="TRANSCRIPTION FACTOR NF-Y ALPHA-RELATED"/>
    <property type="match status" value="1"/>
</dbReference>
<dbReference type="InterPro" id="IPR001289">
    <property type="entry name" value="NFYA"/>
</dbReference>
<feature type="region of interest" description="Disordered" evidence="9">
    <location>
        <begin position="1"/>
        <end position="32"/>
    </location>
</feature>
<comment type="subunit">
    <text evidence="7">Heterotrimeric transcription factor composed of three components, NF-YA, NF-YB and NF-YC. NF-YB and NF-YC must interact and dimerize for NF-YA association and DNA binding.</text>
</comment>
<dbReference type="PRINTS" id="PR00616">
    <property type="entry name" value="CCAATSUBUNTB"/>
</dbReference>
<comment type="similarity">
    <text evidence="8">Belongs to the NFYA/HAP2 subunit family.</text>
</comment>
<keyword evidence="2 8" id="KW-0805">Transcription regulation</keyword>
<organism evidence="10 11">
    <name type="scientific">Trifolium subterraneum</name>
    <name type="common">Subterranean clover</name>
    <dbReference type="NCBI Taxonomy" id="3900"/>
    <lineage>
        <taxon>Eukaryota</taxon>
        <taxon>Viridiplantae</taxon>
        <taxon>Streptophyta</taxon>
        <taxon>Embryophyta</taxon>
        <taxon>Tracheophyta</taxon>
        <taxon>Spermatophyta</taxon>
        <taxon>Magnoliopsida</taxon>
        <taxon>eudicotyledons</taxon>
        <taxon>Gunneridae</taxon>
        <taxon>Pentapetalae</taxon>
        <taxon>rosids</taxon>
        <taxon>fabids</taxon>
        <taxon>Fabales</taxon>
        <taxon>Fabaceae</taxon>
        <taxon>Papilionoideae</taxon>
        <taxon>50 kb inversion clade</taxon>
        <taxon>NPAAA clade</taxon>
        <taxon>Hologalegina</taxon>
        <taxon>IRL clade</taxon>
        <taxon>Trifolieae</taxon>
        <taxon>Trifolium</taxon>
    </lineage>
</organism>
<dbReference type="GO" id="GO:0016602">
    <property type="term" value="C:CCAAT-binding factor complex"/>
    <property type="evidence" value="ECO:0007669"/>
    <property type="project" value="InterPro"/>
</dbReference>
<evidence type="ECO:0000313" key="11">
    <source>
        <dbReference type="Proteomes" id="UP000242715"/>
    </source>
</evidence>
<dbReference type="EMBL" id="DF973993">
    <property type="protein sequence ID" value="GAU43788.1"/>
    <property type="molecule type" value="Genomic_DNA"/>
</dbReference>
<gene>
    <name evidence="10" type="ORF">TSUD_378130</name>
</gene>
<comment type="function">
    <text evidence="8">Component of the sequence-specific heterotrimeric transcription factor (NF-Y) which specifically recognizes a 5'-CCAAT-3' box motif found in the promoters of its target genes.</text>
</comment>
<dbReference type="SMART" id="SM00521">
    <property type="entry name" value="CBF"/>
    <property type="match status" value="1"/>
</dbReference>
<feature type="compositionally biased region" description="Polar residues" evidence="9">
    <location>
        <begin position="14"/>
        <end position="31"/>
    </location>
</feature>
<dbReference type="InterPro" id="IPR018362">
    <property type="entry name" value="CCAAT-binding_factor_CS"/>
</dbReference>
<dbReference type="Pfam" id="PF02045">
    <property type="entry name" value="CBFB_NFYA"/>
    <property type="match status" value="1"/>
</dbReference>
<keyword evidence="5 8" id="KW-0804">Transcription</keyword>
<evidence type="ECO:0000256" key="1">
    <source>
        <dbReference type="ARBA" id="ARBA00004123"/>
    </source>
</evidence>
<dbReference type="OrthoDB" id="1097733at2759"/>
<accession>A0A2Z6NGU8</accession>
<sequence length="260" mass="28471">MTSSTHDLTDNEADGQQQSESQMQPPISANGISHAGIDTQVVQYAAPPQLGAGHAMILSANVDGFLTPSPTLPRYFHPAIDPVHPTATPWKISSCSQIPPSALTLKEIIGAPPGYPYPDPYYRSVFAPYDAQPYPLQPYGGHPMANLQLMGIQHPGVPLPTDAVEEPVFVNAKQYHGILRRRQSRAKAESEKKVTRNRKPYLHESRHLHALKRARGCGGRFLNSKKDENQQDEVGSADNSHSSINLNSDRNDLAPSDKNS</sequence>
<feature type="region of interest" description="Disordered" evidence="9">
    <location>
        <begin position="180"/>
        <end position="201"/>
    </location>
</feature>
<dbReference type="PROSITE" id="PS00686">
    <property type="entry name" value="NFYA_HAP2_1"/>
    <property type="match status" value="1"/>
</dbReference>
<dbReference type="AlphaFoldDB" id="A0A2Z6NGU8"/>
<dbReference type="PROSITE" id="PS51152">
    <property type="entry name" value="NFYA_HAP2_2"/>
    <property type="match status" value="1"/>
</dbReference>
<keyword evidence="3 8" id="KW-0238">DNA-binding</keyword>
<evidence type="ECO:0000256" key="6">
    <source>
        <dbReference type="ARBA" id="ARBA00023242"/>
    </source>
</evidence>
<keyword evidence="4" id="KW-0010">Activator</keyword>
<dbReference type="Gene3D" id="6.10.250.2430">
    <property type="match status" value="1"/>
</dbReference>
<evidence type="ECO:0000313" key="10">
    <source>
        <dbReference type="EMBL" id="GAU43788.1"/>
    </source>
</evidence>
<keyword evidence="11" id="KW-1185">Reference proteome</keyword>
<evidence type="ECO:0000256" key="2">
    <source>
        <dbReference type="ARBA" id="ARBA00023015"/>
    </source>
</evidence>
<evidence type="ECO:0000256" key="3">
    <source>
        <dbReference type="ARBA" id="ARBA00023125"/>
    </source>
</evidence>
<dbReference type="GO" id="GO:0003700">
    <property type="term" value="F:DNA-binding transcription factor activity"/>
    <property type="evidence" value="ECO:0007669"/>
    <property type="project" value="UniProtKB-UniRule"/>
</dbReference>
<name>A0A2Z6NGU8_TRISU</name>